<accession>A0A165FPH2</accession>
<feature type="region of interest" description="Disordered" evidence="1">
    <location>
        <begin position="65"/>
        <end position="119"/>
    </location>
</feature>
<evidence type="ECO:0000313" key="3">
    <source>
        <dbReference type="Proteomes" id="UP000076842"/>
    </source>
</evidence>
<organism evidence="2 3">
    <name type="scientific">Calocera cornea HHB12733</name>
    <dbReference type="NCBI Taxonomy" id="1353952"/>
    <lineage>
        <taxon>Eukaryota</taxon>
        <taxon>Fungi</taxon>
        <taxon>Dikarya</taxon>
        <taxon>Basidiomycota</taxon>
        <taxon>Agaricomycotina</taxon>
        <taxon>Dacrymycetes</taxon>
        <taxon>Dacrymycetales</taxon>
        <taxon>Dacrymycetaceae</taxon>
        <taxon>Calocera</taxon>
    </lineage>
</organism>
<dbReference type="Proteomes" id="UP000076842">
    <property type="component" value="Unassembled WGS sequence"/>
</dbReference>
<proteinExistence type="predicted"/>
<gene>
    <name evidence="2" type="ORF">CALCODRAFT_295842</name>
</gene>
<feature type="region of interest" description="Disordered" evidence="1">
    <location>
        <begin position="210"/>
        <end position="231"/>
    </location>
</feature>
<dbReference type="InParanoid" id="A0A165FPH2"/>
<feature type="region of interest" description="Disordered" evidence="1">
    <location>
        <begin position="1"/>
        <end position="32"/>
    </location>
</feature>
<name>A0A165FPH2_9BASI</name>
<feature type="compositionally biased region" description="Basic residues" evidence="1">
    <location>
        <begin position="90"/>
        <end position="107"/>
    </location>
</feature>
<dbReference type="AlphaFoldDB" id="A0A165FPH2"/>
<evidence type="ECO:0000256" key="1">
    <source>
        <dbReference type="SAM" id="MobiDB-lite"/>
    </source>
</evidence>
<feature type="compositionally biased region" description="Basic and acidic residues" evidence="1">
    <location>
        <begin position="108"/>
        <end position="119"/>
    </location>
</feature>
<dbReference type="EMBL" id="KV423969">
    <property type="protein sequence ID" value="KZT57030.1"/>
    <property type="molecule type" value="Genomic_DNA"/>
</dbReference>
<protein>
    <submittedName>
        <fullName evidence="2">Uncharacterized protein</fullName>
    </submittedName>
</protein>
<reference evidence="2 3" key="1">
    <citation type="journal article" date="2016" name="Mol. Biol. Evol.">
        <title>Comparative Genomics of Early-Diverging Mushroom-Forming Fungi Provides Insights into the Origins of Lignocellulose Decay Capabilities.</title>
        <authorList>
            <person name="Nagy L.G."/>
            <person name="Riley R."/>
            <person name="Tritt A."/>
            <person name="Adam C."/>
            <person name="Daum C."/>
            <person name="Floudas D."/>
            <person name="Sun H."/>
            <person name="Yadav J.S."/>
            <person name="Pangilinan J."/>
            <person name="Larsson K.H."/>
            <person name="Matsuura K."/>
            <person name="Barry K."/>
            <person name="Labutti K."/>
            <person name="Kuo R."/>
            <person name="Ohm R.A."/>
            <person name="Bhattacharya S.S."/>
            <person name="Shirouzu T."/>
            <person name="Yoshinaga Y."/>
            <person name="Martin F.M."/>
            <person name="Grigoriev I.V."/>
            <person name="Hibbett D.S."/>
        </authorList>
    </citation>
    <scope>NUCLEOTIDE SEQUENCE [LARGE SCALE GENOMIC DNA]</scope>
    <source>
        <strain evidence="2 3">HHB12733</strain>
    </source>
</reference>
<feature type="compositionally biased region" description="Basic and acidic residues" evidence="1">
    <location>
        <begin position="210"/>
        <end position="220"/>
    </location>
</feature>
<evidence type="ECO:0000313" key="2">
    <source>
        <dbReference type="EMBL" id="KZT57030.1"/>
    </source>
</evidence>
<keyword evidence="3" id="KW-1185">Reference proteome</keyword>
<feature type="compositionally biased region" description="Basic and acidic residues" evidence="1">
    <location>
        <begin position="1"/>
        <end position="19"/>
    </location>
</feature>
<sequence>MHCGEESQKKRDGVEDKMGRGRGGGDAVFMGARRGGGQVYAAERGRSLMYLTHLGEGPLVRLFPTGTGMAKDAGSTEKHGGRGAGGQGRGRGRNSSRRRAPFRRGRERGRSKAHEGRSAAESEYGLCLARVGPSLPVLERDGRPGGPSICAEGGKLRYCHHHNTPTTATRLLGSRRADGDGSDGDMIAHPSPHTPISIIGAAILWEEGARRRPKRGEAARRSVHPAASCPD</sequence>